<sequence length="1476" mass="165601">MPSLKEGRAATFEPVPPNLDVNELVNTVEKFKYVQRFPASLLDDPDRFETVVRNWVILGGEPMVIEGLQHKLAPWLFSSGWLEQNLGDKVAMVRDLEAAQDQAWTIGHYLRNMSVFTRNFKPTRYDRGQRLYLKDMDVPEQWHDALKDSLPPFLYYYNDGTGEYGGAGAVDDVHGVRGKGRGVAASGDLMSSLPKEFRAVNMLCYIGHEGTYTPAHREMCGSLGQNIMVEASTSIGLDGTPTVPGSSLWFMTRTKDRFLVSEYWMSNLGHDIEVESHFASIDSWIKAPFTTYVVEQRAGDFILIPPLAPHQVWNRGTRTMKAAWNRTTVETLELAMSEAVPRARLVCRDEAYKNKAIVFYTLDNYAHRLKRIGVGAMVDFDDEAAYEIRTSKKIRQLKRDFIRLFKLFHDIMLSESFSPSFPQPSLQRIPYQSDVLCSYCRCNIFNRFLTCKECSLIDDEGGEDDDYDICMDCYAMGRSCWCLSKQKWVEQWRWAHLTDKHEEWRSMVIEIQGTVNEDSPQKLDEAKKRLEKKTLAAICQEQLKIRRKAKLKDPAVEKPNEEVEPEIKEDGHIKRRKPRKSGALEDSNCHVCKVRHENWKMAHCGCGKSYCYGNLYRAFDLLPGDIMEQRDWKCPFCLRICSCGQCRKDGKMKPYEPKLTCLGHDTKKIADPRSVESLVDFSRSNVLWLRSSADDTPQETARLKNMREQAEREKTPTEMLDTDDNDHDIGNIHELSTTDIPHELELSMSSGIPIDPLLSGDLSGSYSGTKAQHGSNQVGNALHGGPYEALPDSYGRQLREDKPSLSPSSTTTSSIQPDRRYQSPSEIGSSTPYGPFTSLDESAMSGLEHDPHGFIIAAGLSPIYAAQPSGSQQPAPGFVAPSATMISQRLEDGGYEPPRESPNRIRSGHNYFAPNNEADGDGKPDYPDQRSDLYSYPRIREAPEVGNEPPQKRRKRKDCSGIVRSDITGSLNDAQHQFEQAQWHRTLQKARKDGNFYLVRARRENKHLVAKLHVGKERLSSLIQGQKEPRGPKRPSATALDGSCDEYDETLVTSDLVPTAANFRDLALANTGFRPASQPRSSSPARSEERTTSKAKKRHRPKAFRSSMSSSKSPKEQREPGKRWAELSEDSSENQGDTRTSGPGHKNGEESAQKKGGVSAWLARKNQDEQADLPPELPVRRQAKHSQISKNPNPKETGKSTEANKKHNDTRPITPPNRSTKDIRRSRAQLNESSQFPPENSVRVTANGVEPCSTLDLKGIKPGRKSNGESAATKAYRESKLMAMRFAEGEVSEISLDSDSYSSISEKLLSTTGRASEKVVEARKDIAPTSAATKGPSTKKFTGPLFSRLQGKNIKIISAKEAERREAARALLPSKAEKRPCPPRATRSPVQQRSVTDLNSLYSDSESSSQSSGLEGEIPTRSEAFLMHSKRTSQKNGLKSSRIHSIDAGRPTSNRILKKQHQKILGDREGLFGEEE</sequence>
<dbReference type="InterPro" id="IPR003347">
    <property type="entry name" value="JmjC_dom"/>
</dbReference>
<dbReference type="Pfam" id="PF02373">
    <property type="entry name" value="JmjC"/>
    <property type="match status" value="1"/>
</dbReference>
<feature type="domain" description="JmjC" evidence="2">
    <location>
        <begin position="139"/>
        <end position="343"/>
    </location>
</feature>
<evidence type="ECO:0000259" key="2">
    <source>
        <dbReference type="PROSITE" id="PS51184"/>
    </source>
</evidence>
<feature type="compositionally biased region" description="Polar residues" evidence="1">
    <location>
        <begin position="1185"/>
        <end position="1194"/>
    </location>
</feature>
<dbReference type="SUPFAM" id="SSF51197">
    <property type="entry name" value="Clavaminate synthase-like"/>
    <property type="match status" value="1"/>
</dbReference>
<feature type="compositionally biased region" description="Polar residues" evidence="1">
    <location>
        <begin position="1330"/>
        <end position="1340"/>
    </location>
</feature>
<feature type="region of interest" description="Disordered" evidence="1">
    <location>
        <begin position="556"/>
        <end position="579"/>
    </location>
</feature>
<feature type="compositionally biased region" description="Basic and acidic residues" evidence="1">
    <location>
        <begin position="701"/>
        <end position="716"/>
    </location>
</feature>
<feature type="compositionally biased region" description="Polar residues" evidence="1">
    <location>
        <begin position="1228"/>
        <end position="1244"/>
    </location>
</feature>
<feature type="compositionally biased region" description="Basic and acidic residues" evidence="1">
    <location>
        <begin position="1464"/>
        <end position="1476"/>
    </location>
</feature>
<reference evidence="3" key="1">
    <citation type="submission" date="2021-03" db="EMBL/GenBank/DDBJ databases">
        <title>Comparative genomics and phylogenomic investigation of the class Geoglossomycetes provide insights into ecological specialization and systematics.</title>
        <authorList>
            <person name="Melie T."/>
            <person name="Pirro S."/>
            <person name="Miller A.N."/>
            <person name="Quandt A."/>
        </authorList>
    </citation>
    <scope>NUCLEOTIDE SEQUENCE</scope>
    <source>
        <strain evidence="3">CAQ_001_2017</strain>
    </source>
</reference>
<feature type="compositionally biased region" description="Basic and acidic residues" evidence="1">
    <location>
        <begin position="1113"/>
        <end position="1126"/>
    </location>
</feature>
<feature type="region of interest" description="Disordered" evidence="1">
    <location>
        <begin position="891"/>
        <end position="963"/>
    </location>
</feature>
<feature type="compositionally biased region" description="Basic and acidic residues" evidence="1">
    <location>
        <begin position="556"/>
        <end position="572"/>
    </location>
</feature>
<dbReference type="EMBL" id="JAGHQM010000259">
    <property type="protein sequence ID" value="KAH0563061.1"/>
    <property type="molecule type" value="Genomic_DNA"/>
</dbReference>
<protein>
    <recommendedName>
        <fullName evidence="2">JmjC domain-containing protein</fullName>
    </recommendedName>
</protein>
<evidence type="ECO:0000256" key="1">
    <source>
        <dbReference type="SAM" id="MobiDB-lite"/>
    </source>
</evidence>
<feature type="region of interest" description="Disordered" evidence="1">
    <location>
        <begin position="765"/>
        <end position="845"/>
    </location>
</feature>
<keyword evidence="4" id="KW-1185">Reference proteome</keyword>
<name>A0A9P8RRS0_9PEZI</name>
<feature type="compositionally biased region" description="Polar residues" evidence="1">
    <location>
        <begin position="1388"/>
        <end position="1399"/>
    </location>
</feature>
<feature type="compositionally biased region" description="Polar residues" evidence="1">
    <location>
        <begin position="822"/>
        <end position="832"/>
    </location>
</feature>
<feature type="region of interest" description="Disordered" evidence="1">
    <location>
        <begin position="693"/>
        <end position="732"/>
    </location>
</feature>
<dbReference type="PROSITE" id="PS51184">
    <property type="entry name" value="JMJC"/>
    <property type="match status" value="1"/>
</dbReference>
<comment type="caution">
    <text evidence="3">The sequence shown here is derived from an EMBL/GenBank/DDBJ whole genome shotgun (WGS) entry which is preliminary data.</text>
</comment>
<organism evidence="3 4">
    <name type="scientific">Trichoglossum hirsutum</name>
    <dbReference type="NCBI Taxonomy" id="265104"/>
    <lineage>
        <taxon>Eukaryota</taxon>
        <taxon>Fungi</taxon>
        <taxon>Dikarya</taxon>
        <taxon>Ascomycota</taxon>
        <taxon>Pezizomycotina</taxon>
        <taxon>Geoglossomycetes</taxon>
        <taxon>Geoglossales</taxon>
        <taxon>Geoglossaceae</taxon>
        <taxon>Trichoglossum</taxon>
    </lineage>
</organism>
<feature type="compositionally biased region" description="Low complexity" evidence="1">
    <location>
        <begin position="1074"/>
        <end position="1085"/>
    </location>
</feature>
<feature type="region of interest" description="Disordered" evidence="1">
    <location>
        <begin position="1071"/>
        <end position="1272"/>
    </location>
</feature>
<dbReference type="Proteomes" id="UP000750711">
    <property type="component" value="Unassembled WGS sequence"/>
</dbReference>
<feature type="region of interest" description="Disordered" evidence="1">
    <location>
        <begin position="1021"/>
        <end position="1042"/>
    </location>
</feature>
<gene>
    <name evidence="3" type="ORF">GP486_002367</name>
</gene>
<accession>A0A9P8RRS0</accession>
<feature type="region of interest" description="Disordered" evidence="1">
    <location>
        <begin position="1365"/>
        <end position="1476"/>
    </location>
</feature>
<feature type="compositionally biased region" description="Low complexity" evidence="1">
    <location>
        <begin position="804"/>
        <end position="814"/>
    </location>
</feature>
<feature type="region of interest" description="Disordered" evidence="1">
    <location>
        <begin position="1327"/>
        <end position="1346"/>
    </location>
</feature>
<feature type="compositionally biased region" description="Basic residues" evidence="1">
    <location>
        <begin position="1093"/>
        <end position="1103"/>
    </location>
</feature>
<feature type="compositionally biased region" description="Basic and acidic residues" evidence="1">
    <location>
        <begin position="891"/>
        <end position="903"/>
    </location>
</feature>
<dbReference type="SMART" id="SM00558">
    <property type="entry name" value="JmjC"/>
    <property type="match status" value="1"/>
</dbReference>
<feature type="compositionally biased region" description="Low complexity" evidence="1">
    <location>
        <begin position="1400"/>
        <end position="1412"/>
    </location>
</feature>
<proteinExistence type="predicted"/>
<feature type="compositionally biased region" description="Polar residues" evidence="1">
    <location>
        <begin position="769"/>
        <end position="779"/>
    </location>
</feature>
<evidence type="ECO:0000313" key="3">
    <source>
        <dbReference type="EMBL" id="KAH0563061.1"/>
    </source>
</evidence>
<feature type="compositionally biased region" description="Basic and acidic residues" evidence="1">
    <location>
        <begin position="1196"/>
        <end position="1210"/>
    </location>
</feature>
<feature type="compositionally biased region" description="Basic and acidic residues" evidence="1">
    <location>
        <begin position="920"/>
        <end position="931"/>
    </location>
</feature>
<evidence type="ECO:0000313" key="4">
    <source>
        <dbReference type="Proteomes" id="UP000750711"/>
    </source>
</evidence>
<dbReference type="Gene3D" id="2.60.120.650">
    <property type="entry name" value="Cupin"/>
    <property type="match status" value="1"/>
</dbReference>